<reference evidence="1" key="1">
    <citation type="submission" date="2014-11" db="EMBL/GenBank/DDBJ databases">
        <authorList>
            <person name="Amaro Gonzalez C."/>
        </authorList>
    </citation>
    <scope>NUCLEOTIDE SEQUENCE</scope>
</reference>
<organism evidence="1">
    <name type="scientific">Anguilla anguilla</name>
    <name type="common">European freshwater eel</name>
    <name type="synonym">Muraena anguilla</name>
    <dbReference type="NCBI Taxonomy" id="7936"/>
    <lineage>
        <taxon>Eukaryota</taxon>
        <taxon>Metazoa</taxon>
        <taxon>Chordata</taxon>
        <taxon>Craniata</taxon>
        <taxon>Vertebrata</taxon>
        <taxon>Euteleostomi</taxon>
        <taxon>Actinopterygii</taxon>
        <taxon>Neopterygii</taxon>
        <taxon>Teleostei</taxon>
        <taxon>Anguilliformes</taxon>
        <taxon>Anguillidae</taxon>
        <taxon>Anguilla</taxon>
    </lineage>
</organism>
<protein>
    <submittedName>
        <fullName evidence="1">Uncharacterized protein</fullName>
    </submittedName>
</protein>
<proteinExistence type="predicted"/>
<sequence>MKPNEVVDSVAI</sequence>
<accession>A0A0E9UDF7</accession>
<evidence type="ECO:0000313" key="1">
    <source>
        <dbReference type="EMBL" id="JAH63797.1"/>
    </source>
</evidence>
<dbReference type="EMBL" id="GBXM01044780">
    <property type="protein sequence ID" value="JAH63797.1"/>
    <property type="molecule type" value="Transcribed_RNA"/>
</dbReference>
<reference evidence="1" key="2">
    <citation type="journal article" date="2015" name="Fish Shellfish Immunol.">
        <title>Early steps in the European eel (Anguilla anguilla)-Vibrio vulnificus interaction in the gills: Role of the RtxA13 toxin.</title>
        <authorList>
            <person name="Callol A."/>
            <person name="Pajuelo D."/>
            <person name="Ebbesson L."/>
            <person name="Teles M."/>
            <person name="MacKenzie S."/>
            <person name="Amaro C."/>
        </authorList>
    </citation>
    <scope>NUCLEOTIDE SEQUENCE</scope>
</reference>
<name>A0A0E9UDF7_ANGAN</name>